<feature type="compositionally biased region" description="Low complexity" evidence="1">
    <location>
        <begin position="32"/>
        <end position="41"/>
    </location>
</feature>
<sequence>ARRCAVGCLVGGPSPPTHGLRGGRVRPARAVDAGGQRAGQRPAHRRGAGPGGGDRRPGGPGPGGGPVRAARAHGPDRERGRGRDGRRRGADPGHPLRRGLL</sequence>
<organism evidence="2">
    <name type="scientific">uncultured Thermomicrobiales bacterium</name>
    <dbReference type="NCBI Taxonomy" id="1645740"/>
    <lineage>
        <taxon>Bacteria</taxon>
        <taxon>Pseudomonadati</taxon>
        <taxon>Thermomicrobiota</taxon>
        <taxon>Thermomicrobia</taxon>
        <taxon>Thermomicrobiales</taxon>
        <taxon>environmental samples</taxon>
    </lineage>
</organism>
<protein>
    <submittedName>
        <fullName evidence="2">Uncharacterized protein</fullName>
    </submittedName>
</protein>
<feature type="compositionally biased region" description="Basic and acidic residues" evidence="1">
    <location>
        <begin position="73"/>
        <end position="91"/>
    </location>
</feature>
<feature type="non-terminal residue" evidence="2">
    <location>
        <position position="101"/>
    </location>
</feature>
<name>A0A6J4UM40_9BACT</name>
<gene>
    <name evidence="2" type="ORF">AVDCRST_MAG19-768</name>
</gene>
<dbReference type="AlphaFoldDB" id="A0A6J4UM40"/>
<reference evidence="2" key="1">
    <citation type="submission" date="2020-02" db="EMBL/GenBank/DDBJ databases">
        <authorList>
            <person name="Meier V. D."/>
        </authorList>
    </citation>
    <scope>NUCLEOTIDE SEQUENCE</scope>
    <source>
        <strain evidence="2">AVDCRST_MAG19</strain>
    </source>
</reference>
<dbReference type="EMBL" id="CADCWL010000036">
    <property type="protein sequence ID" value="CAA9551804.1"/>
    <property type="molecule type" value="Genomic_DNA"/>
</dbReference>
<accession>A0A6J4UM40</accession>
<evidence type="ECO:0000313" key="2">
    <source>
        <dbReference type="EMBL" id="CAA9551804.1"/>
    </source>
</evidence>
<proteinExistence type="predicted"/>
<evidence type="ECO:0000256" key="1">
    <source>
        <dbReference type="SAM" id="MobiDB-lite"/>
    </source>
</evidence>
<feature type="region of interest" description="Disordered" evidence="1">
    <location>
        <begin position="1"/>
        <end position="101"/>
    </location>
</feature>
<feature type="non-terminal residue" evidence="2">
    <location>
        <position position="1"/>
    </location>
</feature>